<dbReference type="SUPFAM" id="SSF57424">
    <property type="entry name" value="LDL receptor-like module"/>
    <property type="match status" value="6"/>
</dbReference>
<dbReference type="OrthoDB" id="10016557at2759"/>
<dbReference type="GO" id="GO:0004252">
    <property type="term" value="F:serine-type endopeptidase activity"/>
    <property type="evidence" value="ECO:0007669"/>
    <property type="project" value="InterPro"/>
</dbReference>
<feature type="region of interest" description="Disordered" evidence="5">
    <location>
        <begin position="1650"/>
        <end position="1698"/>
    </location>
</feature>
<feature type="region of interest" description="Disordered" evidence="5">
    <location>
        <begin position="920"/>
        <end position="946"/>
    </location>
</feature>
<dbReference type="PROSITE" id="PS01209">
    <property type="entry name" value="LDLRA_1"/>
    <property type="match status" value="2"/>
</dbReference>
<dbReference type="VEuPathDB" id="VectorBase:MDOA013497"/>
<feature type="disulfide bond" evidence="2">
    <location>
        <begin position="2490"/>
        <end position="2505"/>
    </location>
</feature>
<comment type="caution">
    <text evidence="2">Lacks conserved residue(s) required for the propagation of feature annotation.</text>
</comment>
<keyword evidence="3 10" id="KW-0645">Protease</keyword>
<dbReference type="EnsemblMetazoa" id="MDOA013497-RB">
    <property type="protein sequence ID" value="MDOA013497-PB"/>
    <property type="gene ID" value="MDOA013497"/>
</dbReference>
<feature type="region of interest" description="Disordered" evidence="5">
    <location>
        <begin position="596"/>
        <end position="638"/>
    </location>
</feature>
<feature type="compositionally biased region" description="Low complexity" evidence="5">
    <location>
        <begin position="290"/>
        <end position="313"/>
    </location>
</feature>
<feature type="compositionally biased region" description="Polar residues" evidence="5">
    <location>
        <begin position="596"/>
        <end position="609"/>
    </location>
</feature>
<evidence type="ECO:0000256" key="3">
    <source>
        <dbReference type="RuleBase" id="RU363034"/>
    </source>
</evidence>
<dbReference type="InterPro" id="IPR043504">
    <property type="entry name" value="Peptidase_S1_PA_chymotrypsin"/>
</dbReference>
<evidence type="ECO:0000256" key="4">
    <source>
        <dbReference type="SAM" id="Coils"/>
    </source>
</evidence>
<evidence type="ECO:0000313" key="9">
    <source>
        <dbReference type="Proteomes" id="UP001652621"/>
    </source>
</evidence>
<feature type="compositionally biased region" description="Low complexity" evidence="5">
    <location>
        <begin position="517"/>
        <end position="528"/>
    </location>
</feature>
<dbReference type="Pfam" id="PF00089">
    <property type="entry name" value="Trypsin"/>
    <property type="match status" value="1"/>
</dbReference>
<feature type="disulfide bond" evidence="2">
    <location>
        <begin position="2363"/>
        <end position="2381"/>
    </location>
</feature>
<evidence type="ECO:0000256" key="1">
    <source>
        <dbReference type="ARBA" id="ARBA00023157"/>
    </source>
</evidence>
<evidence type="ECO:0000259" key="7">
    <source>
        <dbReference type="PROSITE" id="PS50240"/>
    </source>
</evidence>
<dbReference type="CDD" id="cd00190">
    <property type="entry name" value="Tryp_SPc"/>
    <property type="match status" value="1"/>
</dbReference>
<dbReference type="Gene3D" id="4.10.400.10">
    <property type="entry name" value="Low-density Lipoprotein Receptor"/>
    <property type="match status" value="5"/>
</dbReference>
<feature type="disulfide bond" evidence="2">
    <location>
        <begin position="1120"/>
        <end position="1135"/>
    </location>
</feature>
<evidence type="ECO:0000256" key="2">
    <source>
        <dbReference type="PROSITE-ProRule" id="PRU00124"/>
    </source>
</evidence>
<reference evidence="10" key="2">
    <citation type="submission" date="2025-04" db="UniProtKB">
        <authorList>
            <consortium name="RefSeq"/>
        </authorList>
    </citation>
    <scope>IDENTIFICATION</scope>
    <source>
        <strain evidence="10">Aabys</strain>
    </source>
</reference>
<feature type="region of interest" description="Disordered" evidence="5">
    <location>
        <begin position="773"/>
        <end position="818"/>
    </location>
</feature>
<dbReference type="GO" id="GO:0006508">
    <property type="term" value="P:proteolysis"/>
    <property type="evidence" value="ECO:0007669"/>
    <property type="project" value="UniProtKB-KW"/>
</dbReference>
<dbReference type="VEuPathDB" id="VectorBase:MDOMA2_009105"/>
<feature type="disulfide bond" evidence="2">
    <location>
        <begin position="1853"/>
        <end position="1868"/>
    </location>
</feature>
<feature type="region of interest" description="Disordered" evidence="5">
    <location>
        <begin position="414"/>
        <end position="439"/>
    </location>
</feature>
<name>A0A1I8NBB8_MUSDO</name>
<keyword evidence="6" id="KW-1133">Transmembrane helix</keyword>
<dbReference type="PANTHER" id="PTHR24258">
    <property type="entry name" value="SERINE PROTEASE-RELATED"/>
    <property type="match status" value="1"/>
</dbReference>
<feature type="compositionally biased region" description="Low complexity" evidence="5">
    <location>
        <begin position="567"/>
        <end position="577"/>
    </location>
</feature>
<dbReference type="Proteomes" id="UP001652621">
    <property type="component" value="Unplaced"/>
</dbReference>
<dbReference type="FunFam" id="2.40.10.10:FF:000111">
    <property type="entry name" value="Blast:Serine protease nudel"/>
    <property type="match status" value="1"/>
</dbReference>
<dbReference type="PROSITE" id="PS00135">
    <property type="entry name" value="TRYPSIN_SER"/>
    <property type="match status" value="1"/>
</dbReference>
<dbReference type="Pfam" id="PF09342">
    <property type="entry name" value="DUF1986"/>
    <property type="match status" value="1"/>
</dbReference>
<dbReference type="Pfam" id="PF00057">
    <property type="entry name" value="Ldl_recept_a"/>
    <property type="match status" value="2"/>
</dbReference>
<dbReference type="PROSITE" id="PS50240">
    <property type="entry name" value="TRYPSIN_DOM"/>
    <property type="match status" value="2"/>
</dbReference>
<dbReference type="Gene3D" id="2.40.10.10">
    <property type="entry name" value="Trypsin-like serine proteases"/>
    <property type="match status" value="2"/>
</dbReference>
<evidence type="ECO:0000256" key="5">
    <source>
        <dbReference type="SAM" id="MobiDB-lite"/>
    </source>
</evidence>
<feature type="domain" description="Peptidase S1" evidence="7">
    <location>
        <begin position="2079"/>
        <end position="2345"/>
    </location>
</feature>
<feature type="disulfide bond" evidence="2">
    <location>
        <begin position="1551"/>
        <end position="1566"/>
    </location>
</feature>
<dbReference type="SMART" id="SM00020">
    <property type="entry name" value="Tryp_SPc"/>
    <property type="match status" value="1"/>
</dbReference>
<feature type="compositionally biased region" description="Basic and acidic residues" evidence="5">
    <location>
        <begin position="2052"/>
        <end position="2063"/>
    </location>
</feature>
<dbReference type="InterPro" id="IPR033116">
    <property type="entry name" value="TRYPSIN_SER"/>
</dbReference>
<feature type="compositionally biased region" description="Polar residues" evidence="5">
    <location>
        <begin position="429"/>
        <end position="439"/>
    </location>
</feature>
<feature type="region of interest" description="Disordered" evidence="5">
    <location>
        <begin position="554"/>
        <end position="582"/>
    </location>
</feature>
<dbReference type="InterPro" id="IPR018114">
    <property type="entry name" value="TRYPSIN_HIS"/>
</dbReference>
<feature type="compositionally biased region" description="Polar residues" evidence="5">
    <location>
        <begin position="1608"/>
        <end position="1625"/>
    </location>
</feature>
<dbReference type="SUPFAM" id="SSF50494">
    <property type="entry name" value="Trypsin-like serine proteases"/>
    <property type="match status" value="2"/>
</dbReference>
<proteinExistence type="predicted"/>
<feature type="region of interest" description="Disordered" evidence="5">
    <location>
        <begin position="1602"/>
        <end position="1635"/>
    </location>
</feature>
<accession>A0A1I8NBB8</accession>
<feature type="domain" description="Peptidase S1" evidence="7">
    <location>
        <begin position="1281"/>
        <end position="1519"/>
    </location>
</feature>
<feature type="disulfide bond" evidence="2">
    <location>
        <begin position="1532"/>
        <end position="1544"/>
    </location>
</feature>
<dbReference type="eggNOG" id="KOG3627">
    <property type="taxonomic scope" value="Eukaryota"/>
</dbReference>
<keyword evidence="3" id="KW-0378">Hydrolase</keyword>
<evidence type="ECO:0000313" key="10">
    <source>
        <dbReference type="RefSeq" id="XP_011295171.1"/>
    </source>
</evidence>
<dbReference type="InterPro" id="IPR001254">
    <property type="entry name" value="Trypsin_dom"/>
</dbReference>
<keyword evidence="6" id="KW-0472">Membrane</keyword>
<dbReference type="PROSITE" id="PS50068">
    <property type="entry name" value="LDLRA_2"/>
    <property type="match status" value="8"/>
</dbReference>
<feature type="coiled-coil region" evidence="4">
    <location>
        <begin position="200"/>
        <end position="258"/>
    </location>
</feature>
<feature type="region of interest" description="Disordered" evidence="5">
    <location>
        <begin position="2015"/>
        <end position="2069"/>
    </location>
</feature>
<keyword evidence="6" id="KW-0812">Transmembrane</keyword>
<dbReference type="InterPro" id="IPR023415">
    <property type="entry name" value="LDLR_class-A_CS"/>
</dbReference>
<feature type="region of interest" description="Disordered" evidence="5">
    <location>
        <begin position="509"/>
        <end position="537"/>
    </location>
</feature>
<protein>
    <submittedName>
        <fullName evidence="10">Serine protease nudel</fullName>
    </submittedName>
</protein>
<dbReference type="InterPro" id="IPR002172">
    <property type="entry name" value="LDrepeatLR_classA_rpt"/>
</dbReference>
<sequence length="2655" mass="295401">MTIKLKILSDDAETSKPRPHRKWNRLIMTKIFALSVIVLLILLTSIVYHGIVLERMDKLKEIMALNVRHEQSINPSSTVLKLTSEPQLKDIRGREVAYRNYKNVQLIGSAKYSKLHIQHKRLHFRRHKRDDGRDIDVNSPMKFPGELNDMDIDLTNDYVENVNVDSIENIKVPPELYSLDPIRVQQESLDLKSLYAKVRNKRTKLAINKLETEYRRCKKESQASNDCMVAFMKMYNLAKEINEKMEKMKAIFKDSEQLMQLSSDSNGSKESEGWETTEGRHTSTMIVRPSTTETSVVTETTTTGSTTVSPTEENTTNKMTKIEPVQISWILDGFDDVSQDEGEFALLPELVTAPPTHATTTMSNLSTVTGEEVTTTVSTDNSTDTETWNMVTGVSGKITLAADGLLNATQTDLQTTATTPQGIDPETDAPSTTPRAEKSQQISWILDFQDSSENFIITDDHFEDVRVTEATTTAMVPLTTEVLISTPSTTEETSFSVTSISTEAPSITITNTPASENTTTLSTNFTSTPEPTSPDDKERKLQFEWIIDGEEIPDETTHESTTNGEMTTTDIPTNTTTLQYPTKPKPIKFSWIIDSDANSGENKSSTMSPPKQIEDKSSNQTSARVCNSTMEKSSNEENLCILNSEENAQRSFGEEEEHPLDNPSSLENMLETLERHSLTSTKSVQVTTDRTLAVLTTESYNATNMDALEHLEWEKRFQQAAVMGNHDDILDTFGEMDYKSVSKFGPKINPVNPNNFAADNQFMSLCERMAKRMRDKGASASGQQQQQQQQQQPQQPKPEAEPETYTPSSVQFTSRGPVGGFPVTGETMKASAQFMFNPNFGMPSIPICFYVSPANVRMVNQVPLWTPSFFGMAGGFAGSNPGGSVGGGAGGPGGIFFVPQNFGTTGNFFGHSAGTAGGAQSNIPNIFSKNASPQKQQQQQQQSHQQKQLFCTYVNNHGNVGGQGGVVGGVSGPANTVSAMGFSNANFKMRTHQANSSLSSDIIYASYADLPDHLGHEDHFKCVISGQIACYGGNECIMESEWCNGMVQCSDGSDEAACTCRQRMPDDRICDGYPDCPMGEDERGCFGCDEFMYSCYDNPHEFEMNNRSMVSMCYSLLEKCDGFRNCLNGRDEMDCSIIVNDVTHHMSHSASSSEGYLYRNHRGEWYPVCNNGESWALEACKNEGGLSGMPKLSFRPLSLAGPFIEPARIGSAHFPQSCHKRNGHDELVDHIAHVKCMPPQCGVLWQNPSGVTSKYSKRLGRLQSLAGNQTKREIENDNERIVGGVHSKPMEWPFVVALYRNGNFHCGGTIHSEHWIISAAHCVINYHKYYYEVRAGLLRRTSFSMATQIQPVSHIIVHQAYERRSMRNDLSLLRMAKPLQFNRWVKPICLPDIQRTTGGDDWIWGPRENTLCTAVGWGAVREKGPGSDSLRQVTIPIRKGCIDKEDQEAEDICAGDEEGGRDACQGDSGGPLFCRSVTSPEEWYLAGVVSHGNGCARPKEFGVYTRVALYLDWIAMAMRTEFLPKIQPHKLCPGYVCVWGGKRCIPQRKRCDRIVDCLGGEDEVGCIYNFIPDMGAMRENTTESDYHPVVTTPVNEIRAFETEDDQQAAETTSIEPLPLTTSTNVDETDDSTTPREVTDTITIDEIITTTTDSEQPASTITPDNENVSEASTTKLESVTAGHPTTPVTGDATHEESGDKLTTLDLKTDFVDDATTDAPESMGSTILTEITFSVAESRMTSMSTDAPSTIAIANATVSLPPVQSSNVTRKFVCRKIPQIIEMANRCDRFVDCEDGTDEDDCSCRDYLKGKLSILICDGKSDCEDLTDEDDCGNCNSEEFLCPLTRKCIPLAKRCDNVVDCRFKEDEKDCFALTNGKEIYLDGNRQPILSSAGIFSRNANGVWHIVCTHETPYGDHNAKVAGEVCSLLGFKGYSFFNTTKPTIFDHIIPISPDLHLAPRLGGEIQNTVSDSEYFSAMQSVYPSYRNLRTIRIEQSQEACLGLYVECIAKSNRTEPVKTLSAGQPKPIEEEKQTETLQPSIEPHNKPNVFVKPELPNEDKKKEPSKGESANLMDPKKNMTILVDQQLHEIIEELHWPWLVDVYANGKLWCLGVLMDKHWIMVHESCNFGIRLNLDYVSALFGGGKTKSRAHKSNHEEIRRIDCLEVIPNSDILMMHLEKPVRFSHFILPTFIPDSSILGDKHECIAVLHENENGRTKTVALDELNNSELCITKGMSCYRFNENKSAVKLLRDSDNLIEDNSAETSSQETGGNEVISIATNCTQFGSKHASSSGLEPIDQGITVCRNNNTGWYPNALFSYNNTKCSSFKQYFAIRNLDEAYQAIQDVLDNSQCKFPYETPFCSTLRCPLGLCLNTTQICDGVSDCHDGSDELPEKCRLLRNACSPSEMKCRTSDKCVPKSKFCDHIADCEDLTDEPTICSCFTYLRATDPSKICDGIRNCWDKSDESPVLCNCTADRYPCGPLGEECIPREFVCDKEVDCPNGEDERYCYGLEQPTIAHKQGGAAHRPSYGQVIEQSYGVWHTKCFPKSSPPNMQAVSQICTKLGYNPYQQPSYRLIDDSLNEVVDIREAPDQRGRSFSNASIAELYRPPTKAVVANKMSPLMLNDDLIIFMKPSRPIARLERWNSTDSESCLRLEVKC</sequence>
<dbReference type="SMART" id="SM00192">
    <property type="entry name" value="LDLa"/>
    <property type="match status" value="9"/>
</dbReference>
<feature type="compositionally biased region" description="Low complexity" evidence="5">
    <location>
        <begin position="934"/>
        <end position="946"/>
    </location>
</feature>
<dbReference type="KEGG" id="mde:101887765"/>
<feature type="compositionally biased region" description="Polar residues" evidence="5">
    <location>
        <begin position="805"/>
        <end position="814"/>
    </location>
</feature>
<keyword evidence="9" id="KW-1185">Reference proteome</keyword>
<feature type="disulfide bond" evidence="2">
    <location>
        <begin position="1815"/>
        <end position="1830"/>
    </location>
</feature>
<feature type="disulfide bond" evidence="2">
    <location>
        <begin position="1043"/>
        <end position="1058"/>
    </location>
</feature>
<dbReference type="FunFam" id="4.10.400.10:FF:000210">
    <property type="entry name" value="Serine protease nudel"/>
    <property type="match status" value="1"/>
</dbReference>
<dbReference type="Gene3D" id="2.40.128.620">
    <property type="match status" value="1"/>
</dbReference>
<feature type="compositionally biased region" description="Polar residues" evidence="5">
    <location>
        <begin position="920"/>
        <end position="933"/>
    </location>
</feature>
<dbReference type="InterPro" id="IPR015420">
    <property type="entry name" value="Peptidase_S1A_nudel"/>
</dbReference>
<dbReference type="RefSeq" id="XP_011295171.1">
    <property type="nucleotide sequence ID" value="XM_011296869.2"/>
</dbReference>
<reference evidence="8" key="1">
    <citation type="submission" date="2020-05" db="UniProtKB">
        <authorList>
            <consortium name="EnsemblMetazoa"/>
        </authorList>
    </citation>
    <scope>IDENTIFICATION</scope>
    <source>
        <strain evidence="8">Aabys</strain>
    </source>
</reference>
<dbReference type="PRINTS" id="PR00261">
    <property type="entry name" value="LDLRECEPTOR"/>
</dbReference>
<evidence type="ECO:0000256" key="6">
    <source>
        <dbReference type="SAM" id="Phobius"/>
    </source>
</evidence>
<feature type="compositionally biased region" description="Polar residues" evidence="5">
    <location>
        <begin position="618"/>
        <end position="632"/>
    </location>
</feature>
<organism evidence="8">
    <name type="scientific">Musca domestica</name>
    <name type="common">House fly</name>
    <dbReference type="NCBI Taxonomy" id="7370"/>
    <lineage>
        <taxon>Eukaryota</taxon>
        <taxon>Metazoa</taxon>
        <taxon>Ecdysozoa</taxon>
        <taxon>Arthropoda</taxon>
        <taxon>Hexapoda</taxon>
        <taxon>Insecta</taxon>
        <taxon>Pterygota</taxon>
        <taxon>Neoptera</taxon>
        <taxon>Endopterygota</taxon>
        <taxon>Diptera</taxon>
        <taxon>Brachycera</taxon>
        <taxon>Muscomorpha</taxon>
        <taxon>Muscoidea</taxon>
        <taxon>Muscidae</taxon>
        <taxon>Musca</taxon>
    </lineage>
</organism>
<feature type="compositionally biased region" description="Polar residues" evidence="5">
    <location>
        <begin position="1653"/>
        <end position="1676"/>
    </location>
</feature>
<dbReference type="PANTHER" id="PTHR24258:SF116">
    <property type="entry name" value="FI16631P1-RELATED"/>
    <property type="match status" value="1"/>
</dbReference>
<gene>
    <name evidence="8" type="primary">101887765</name>
    <name evidence="10" type="synonym">LOC101887765</name>
</gene>
<dbReference type="CDD" id="cd00112">
    <property type="entry name" value="LDLa"/>
    <property type="match status" value="8"/>
</dbReference>
<evidence type="ECO:0000313" key="8">
    <source>
        <dbReference type="EnsemblMetazoa" id="MDOA013497-PB"/>
    </source>
</evidence>
<keyword evidence="3" id="KW-0720">Serine protease</keyword>
<keyword evidence="4" id="KW-0175">Coiled coil</keyword>
<feature type="region of interest" description="Disordered" evidence="5">
    <location>
        <begin position="289"/>
        <end position="315"/>
    </location>
</feature>
<feature type="transmembrane region" description="Helical" evidence="6">
    <location>
        <begin position="31"/>
        <end position="51"/>
    </location>
</feature>
<keyword evidence="1 2" id="KW-1015">Disulfide bond</keyword>
<dbReference type="InterPro" id="IPR036055">
    <property type="entry name" value="LDL_receptor-like_sf"/>
</dbReference>
<feature type="compositionally biased region" description="Low complexity" evidence="5">
    <location>
        <begin position="783"/>
        <end position="794"/>
    </location>
</feature>
<dbReference type="PROSITE" id="PS00134">
    <property type="entry name" value="TRYPSIN_HIS"/>
    <property type="match status" value="1"/>
</dbReference>
<dbReference type="InterPro" id="IPR009003">
    <property type="entry name" value="Peptidase_S1_PA"/>
</dbReference>